<dbReference type="Proteomes" id="UP001233999">
    <property type="component" value="Unassembled WGS sequence"/>
</dbReference>
<dbReference type="AlphaFoldDB" id="A0AAD8ELZ2"/>
<protein>
    <submittedName>
        <fullName evidence="1">Uncharacterized protein</fullName>
    </submittedName>
</protein>
<proteinExistence type="predicted"/>
<reference evidence="1" key="2">
    <citation type="submission" date="2023-05" db="EMBL/GenBank/DDBJ databases">
        <authorList>
            <person name="Fouks B."/>
        </authorList>
    </citation>
    <scope>NUCLEOTIDE SEQUENCE</scope>
    <source>
        <strain evidence="1">Stay&amp;Tobe</strain>
        <tissue evidence="1">Testes</tissue>
    </source>
</reference>
<keyword evidence="2" id="KW-1185">Reference proteome</keyword>
<evidence type="ECO:0000313" key="2">
    <source>
        <dbReference type="Proteomes" id="UP001233999"/>
    </source>
</evidence>
<evidence type="ECO:0000313" key="1">
    <source>
        <dbReference type="EMBL" id="KAJ9594447.1"/>
    </source>
</evidence>
<comment type="caution">
    <text evidence="1">The sequence shown here is derived from an EMBL/GenBank/DDBJ whole genome shotgun (WGS) entry which is preliminary data.</text>
</comment>
<feature type="non-terminal residue" evidence="1">
    <location>
        <position position="114"/>
    </location>
</feature>
<dbReference type="EMBL" id="JASPKZ010003045">
    <property type="protein sequence ID" value="KAJ9594447.1"/>
    <property type="molecule type" value="Genomic_DNA"/>
</dbReference>
<sequence>FLHHPAAAVREDRAAPGAERRDVSLPLHGQLWTSVRSALHHLLFQSRCKGRRRSTKSELSKSSCVNTYHFHDTDPLIVSVGIGQIRVPSRFSTGYCICIYDKRIINIAWNDVTN</sequence>
<gene>
    <name evidence="1" type="ORF">L9F63_014132</name>
</gene>
<accession>A0AAD8ELZ2</accession>
<feature type="non-terminal residue" evidence="1">
    <location>
        <position position="1"/>
    </location>
</feature>
<name>A0AAD8ELZ2_DIPPU</name>
<reference evidence="1" key="1">
    <citation type="journal article" date="2023" name="IScience">
        <title>Live-bearing cockroach genome reveals convergent evolutionary mechanisms linked to viviparity in insects and beyond.</title>
        <authorList>
            <person name="Fouks B."/>
            <person name="Harrison M.C."/>
            <person name="Mikhailova A.A."/>
            <person name="Marchal E."/>
            <person name="English S."/>
            <person name="Carruthers M."/>
            <person name="Jennings E.C."/>
            <person name="Chiamaka E.L."/>
            <person name="Frigard R.A."/>
            <person name="Pippel M."/>
            <person name="Attardo G.M."/>
            <person name="Benoit J.B."/>
            <person name="Bornberg-Bauer E."/>
            <person name="Tobe S.S."/>
        </authorList>
    </citation>
    <scope>NUCLEOTIDE SEQUENCE</scope>
    <source>
        <strain evidence="1">Stay&amp;Tobe</strain>
    </source>
</reference>
<organism evidence="1 2">
    <name type="scientific">Diploptera punctata</name>
    <name type="common">Pacific beetle cockroach</name>
    <dbReference type="NCBI Taxonomy" id="6984"/>
    <lineage>
        <taxon>Eukaryota</taxon>
        <taxon>Metazoa</taxon>
        <taxon>Ecdysozoa</taxon>
        <taxon>Arthropoda</taxon>
        <taxon>Hexapoda</taxon>
        <taxon>Insecta</taxon>
        <taxon>Pterygota</taxon>
        <taxon>Neoptera</taxon>
        <taxon>Polyneoptera</taxon>
        <taxon>Dictyoptera</taxon>
        <taxon>Blattodea</taxon>
        <taxon>Blaberoidea</taxon>
        <taxon>Blaberidae</taxon>
        <taxon>Diplopterinae</taxon>
        <taxon>Diploptera</taxon>
    </lineage>
</organism>